<keyword evidence="2" id="KW-1185">Reference proteome</keyword>
<sequence length="44" mass="4715">MGRLIKVLVVLAVLGFVGLTGYAYLVDLSPIQSEVKLPVTLNVD</sequence>
<evidence type="ECO:0000313" key="1">
    <source>
        <dbReference type="EMBL" id="GLS87740.1"/>
    </source>
</evidence>
<name>A0AA37X2Q2_9RHOB</name>
<gene>
    <name evidence="1" type="ORF">GCM10010873_27140</name>
</gene>
<evidence type="ECO:0000313" key="2">
    <source>
        <dbReference type="Proteomes" id="UP001157355"/>
    </source>
</evidence>
<comment type="caution">
    <text evidence="1">The sequence shown here is derived from an EMBL/GenBank/DDBJ whole genome shotgun (WGS) entry which is preliminary data.</text>
</comment>
<dbReference type="Proteomes" id="UP001157355">
    <property type="component" value="Unassembled WGS sequence"/>
</dbReference>
<protein>
    <submittedName>
        <fullName evidence="1">Uncharacterized protein</fullName>
    </submittedName>
</protein>
<proteinExistence type="predicted"/>
<accession>A0AA37X2Q2</accession>
<reference evidence="1 2" key="1">
    <citation type="journal article" date="2014" name="Int. J. Syst. Evol. Microbiol.">
        <title>Complete genome sequence of Corynebacterium casei LMG S-19264T (=DSM 44701T), isolated from a smear-ripened cheese.</title>
        <authorList>
            <consortium name="US DOE Joint Genome Institute (JGI-PGF)"/>
            <person name="Walter F."/>
            <person name="Albersmeier A."/>
            <person name="Kalinowski J."/>
            <person name="Ruckert C."/>
        </authorList>
    </citation>
    <scope>NUCLEOTIDE SEQUENCE [LARGE SCALE GENOMIC DNA]</scope>
    <source>
        <strain evidence="1 2">NBRC 111766</strain>
    </source>
</reference>
<dbReference type="EMBL" id="BSPP01000010">
    <property type="protein sequence ID" value="GLS87740.1"/>
    <property type="molecule type" value="Genomic_DNA"/>
</dbReference>
<organism evidence="1 2">
    <name type="scientific">Cypionkella aquatica</name>
    <dbReference type="NCBI Taxonomy" id="1756042"/>
    <lineage>
        <taxon>Bacteria</taxon>
        <taxon>Pseudomonadati</taxon>
        <taxon>Pseudomonadota</taxon>
        <taxon>Alphaproteobacteria</taxon>
        <taxon>Rhodobacterales</taxon>
        <taxon>Paracoccaceae</taxon>
        <taxon>Cypionkella</taxon>
    </lineage>
</organism>
<dbReference type="AlphaFoldDB" id="A0AA37X2Q2"/>
<dbReference type="RefSeq" id="WP_284325914.1">
    <property type="nucleotide sequence ID" value="NZ_BSPP01000010.1"/>
</dbReference>